<dbReference type="Gene3D" id="2.40.50.140">
    <property type="entry name" value="Nucleic acid-binding proteins"/>
    <property type="match status" value="1"/>
</dbReference>
<reference evidence="2 3" key="1">
    <citation type="submission" date="2024-10" db="EMBL/GenBank/DDBJ databases">
        <title>Updated reference genomes for cyclostephanoid diatoms.</title>
        <authorList>
            <person name="Roberts W.R."/>
            <person name="Alverson A.J."/>
        </authorList>
    </citation>
    <scope>NUCLEOTIDE SEQUENCE [LARGE SCALE GENOMIC DNA]</scope>
    <source>
        <strain evidence="2 3">AJA276-08</strain>
    </source>
</reference>
<feature type="compositionally biased region" description="Basic and acidic residues" evidence="1">
    <location>
        <begin position="341"/>
        <end position="352"/>
    </location>
</feature>
<dbReference type="Proteomes" id="UP001530315">
    <property type="component" value="Unassembled WGS sequence"/>
</dbReference>
<gene>
    <name evidence="2" type="ORF">ACHAW5_002702</name>
</gene>
<dbReference type="InterPro" id="IPR012340">
    <property type="entry name" value="NA-bd_OB-fold"/>
</dbReference>
<dbReference type="AlphaFoldDB" id="A0ABD3MH81"/>
<feature type="compositionally biased region" description="Basic and acidic residues" evidence="1">
    <location>
        <begin position="271"/>
        <end position="290"/>
    </location>
</feature>
<evidence type="ECO:0000313" key="2">
    <source>
        <dbReference type="EMBL" id="KAL3763450.1"/>
    </source>
</evidence>
<feature type="region of interest" description="Disordered" evidence="1">
    <location>
        <begin position="381"/>
        <end position="439"/>
    </location>
</feature>
<proteinExistence type="predicted"/>
<accession>A0ABD3MH81</accession>
<evidence type="ECO:0008006" key="4">
    <source>
        <dbReference type="Google" id="ProtNLM"/>
    </source>
</evidence>
<feature type="compositionally biased region" description="Basic and acidic residues" evidence="1">
    <location>
        <begin position="188"/>
        <end position="208"/>
    </location>
</feature>
<dbReference type="PANTHER" id="PTHR15838:SF1">
    <property type="entry name" value="ZINC FINGER CCHC DOMAIN-CONTAINING PROTEIN 17"/>
    <property type="match status" value="1"/>
</dbReference>
<dbReference type="PANTHER" id="PTHR15838">
    <property type="entry name" value="NUCLEOLAR PROTEIN OF 40 KDA"/>
    <property type="match status" value="1"/>
</dbReference>
<organism evidence="2 3">
    <name type="scientific">Stephanodiscus triporus</name>
    <dbReference type="NCBI Taxonomy" id="2934178"/>
    <lineage>
        <taxon>Eukaryota</taxon>
        <taxon>Sar</taxon>
        <taxon>Stramenopiles</taxon>
        <taxon>Ochrophyta</taxon>
        <taxon>Bacillariophyta</taxon>
        <taxon>Coscinodiscophyceae</taxon>
        <taxon>Thalassiosirophycidae</taxon>
        <taxon>Stephanodiscales</taxon>
        <taxon>Stephanodiscaceae</taxon>
        <taxon>Stephanodiscus</taxon>
    </lineage>
</organism>
<keyword evidence="3" id="KW-1185">Reference proteome</keyword>
<feature type="compositionally biased region" description="Basic and acidic residues" evidence="1">
    <location>
        <begin position="411"/>
        <end position="439"/>
    </location>
</feature>
<feature type="compositionally biased region" description="Low complexity" evidence="1">
    <location>
        <begin position="168"/>
        <end position="178"/>
    </location>
</feature>
<name>A0ABD3MH81_9STRA</name>
<feature type="compositionally biased region" description="Basic residues" evidence="1">
    <location>
        <begin position="400"/>
        <end position="410"/>
    </location>
</feature>
<feature type="region of interest" description="Disordered" evidence="1">
    <location>
        <begin position="1"/>
        <end position="24"/>
    </location>
</feature>
<feature type="compositionally biased region" description="Low complexity" evidence="1">
    <location>
        <begin position="381"/>
        <end position="392"/>
    </location>
</feature>
<comment type="caution">
    <text evidence="2">The sequence shown here is derived from an EMBL/GenBank/DDBJ whole genome shotgun (WGS) entry which is preliminary data.</text>
</comment>
<evidence type="ECO:0000256" key="1">
    <source>
        <dbReference type="SAM" id="MobiDB-lite"/>
    </source>
</evidence>
<sequence length="454" mass="50025">MSHRQQHQQLQQQRPVLHTPGNGNPHRAACGCFVKLHPPPTAPSSSPPATIPISGLVHVSQLYANGRVTNVSDIVSLDDVVWVKVTEVVVESIDVDGGDGAAAVGHQRKRHKIGLSMKYVDQETGADVDPDNELLGEDLNQRRRRRWGREEGRRGRGGFDDGDGGTRGADFGARAGTGVEHRHRQRHRSGESDTQGKEDGYDGRDDGGIQRIRVGGGGRGRAVASARYPRAARRRRDGPSVVLVDECDDYDDDDDEADGEGRGTTLPAWMTRRDDDRTPRREGWGRRRECQGATMTRRMGRRRRRRRKNGSKKKRRRGDNDEESGSGRGRGAGAGAAKAGQQEERPCQREEGARAAVEAGTASPLALLLVVILVAAFIVPSSSPRPSSSSSGSRDDRRPPSSRRRRRQSHRPRDRDRRGGGDDDGPTLHHTPDFANLEEARAIMERLERRRGDG</sequence>
<protein>
    <recommendedName>
        <fullName evidence="4">S1 motif domain-containing protein</fullName>
    </recommendedName>
</protein>
<feature type="compositionally biased region" description="Basic and acidic residues" evidence="1">
    <location>
        <begin position="148"/>
        <end position="159"/>
    </location>
</feature>
<dbReference type="EMBL" id="JALLAZ020001801">
    <property type="protein sequence ID" value="KAL3763450.1"/>
    <property type="molecule type" value="Genomic_DNA"/>
</dbReference>
<feature type="compositionally biased region" description="Basic residues" evidence="1">
    <location>
        <begin position="298"/>
        <end position="317"/>
    </location>
</feature>
<evidence type="ECO:0000313" key="3">
    <source>
        <dbReference type="Proteomes" id="UP001530315"/>
    </source>
</evidence>
<feature type="region of interest" description="Disordered" evidence="1">
    <location>
        <begin position="144"/>
        <end position="352"/>
    </location>
</feature>
<feature type="compositionally biased region" description="Acidic residues" evidence="1">
    <location>
        <begin position="245"/>
        <end position="258"/>
    </location>
</feature>